<keyword evidence="1" id="KW-1133">Transmembrane helix</keyword>
<evidence type="ECO:0000256" key="1">
    <source>
        <dbReference type="SAM" id="Phobius"/>
    </source>
</evidence>
<name>A0A179CX69_BIBTR</name>
<keyword evidence="1" id="KW-0472">Membrane</keyword>
<dbReference type="AlphaFoldDB" id="A0A179CX69"/>
<evidence type="ECO:0000313" key="3">
    <source>
        <dbReference type="Proteomes" id="UP000078358"/>
    </source>
</evidence>
<comment type="caution">
    <text evidence="2">The sequence shown here is derived from an EMBL/GenBank/DDBJ whole genome shotgun (WGS) entry which is preliminary data.</text>
</comment>
<feature type="transmembrane region" description="Helical" evidence="1">
    <location>
        <begin position="6"/>
        <end position="26"/>
    </location>
</feature>
<evidence type="ECO:0000313" key="2">
    <source>
        <dbReference type="EMBL" id="OAQ14499.1"/>
    </source>
</evidence>
<dbReference type="EMBL" id="JACI01000002">
    <property type="protein sequence ID" value="OAQ14499.1"/>
    <property type="molecule type" value="Genomic_DNA"/>
</dbReference>
<protein>
    <submittedName>
        <fullName evidence="2">Uncharacterized protein</fullName>
    </submittedName>
</protein>
<sequence>MTDFIFLAFIIVVPVIIVKLLDLFLFKKLFKEKNKNDTAQIVSYILTILLIAIYKKIFIYYPSVIMQSLINCSIVIIKDSFIFL</sequence>
<gene>
    <name evidence="2" type="ORF">F480_09110</name>
</gene>
<feature type="transmembrane region" description="Helical" evidence="1">
    <location>
        <begin position="38"/>
        <end position="54"/>
    </location>
</feature>
<dbReference type="PATRIC" id="fig|1261658.3.peg.1818"/>
<proteinExistence type="predicted"/>
<dbReference type="Proteomes" id="UP000078358">
    <property type="component" value="Unassembled WGS sequence"/>
</dbReference>
<organism evidence="2 3">
    <name type="scientific">Bibersteinia trehalosi Y31</name>
    <dbReference type="NCBI Taxonomy" id="1261658"/>
    <lineage>
        <taxon>Bacteria</taxon>
        <taxon>Pseudomonadati</taxon>
        <taxon>Pseudomonadota</taxon>
        <taxon>Gammaproteobacteria</taxon>
        <taxon>Pasteurellales</taxon>
        <taxon>Pasteurellaceae</taxon>
        <taxon>Bibersteinia</taxon>
    </lineage>
</organism>
<accession>A0A179CX69</accession>
<reference evidence="2 3" key="1">
    <citation type="submission" date="2014-01" db="EMBL/GenBank/DDBJ databases">
        <authorList>
            <person name="Zuccon D."/>
        </authorList>
    </citation>
    <scope>NUCLEOTIDE SEQUENCE [LARGE SCALE GENOMIC DNA]</scope>
    <source>
        <strain evidence="2 3">Y31</strain>
    </source>
</reference>
<keyword evidence="1" id="KW-0812">Transmembrane</keyword>